<dbReference type="PRINTS" id="PR00237">
    <property type="entry name" value="GPCRRHODOPSN"/>
</dbReference>
<dbReference type="InterPro" id="IPR000174">
    <property type="entry name" value="Chemokine_CXCR_1/2"/>
</dbReference>
<evidence type="ECO:0000256" key="13">
    <source>
        <dbReference type="RuleBase" id="RU000688"/>
    </source>
</evidence>
<dbReference type="GO" id="GO:0030593">
    <property type="term" value="P:neutrophil chemotaxis"/>
    <property type="evidence" value="ECO:0007669"/>
    <property type="project" value="TreeGrafter"/>
</dbReference>
<dbReference type="GO" id="GO:0009897">
    <property type="term" value="C:external side of plasma membrane"/>
    <property type="evidence" value="ECO:0007669"/>
    <property type="project" value="TreeGrafter"/>
</dbReference>
<feature type="transmembrane region" description="Helical" evidence="14">
    <location>
        <begin position="238"/>
        <end position="261"/>
    </location>
</feature>
<protein>
    <recommendedName>
        <fullName evidence="15">G-protein coupled receptors family 1 profile domain-containing protein</fullName>
    </recommendedName>
</protein>
<evidence type="ECO:0000256" key="4">
    <source>
        <dbReference type="ARBA" id="ARBA00022692"/>
    </source>
</evidence>
<dbReference type="Pfam" id="PF00001">
    <property type="entry name" value="7tm_1"/>
    <property type="match status" value="1"/>
</dbReference>
<evidence type="ECO:0000256" key="5">
    <source>
        <dbReference type="ARBA" id="ARBA00022989"/>
    </source>
</evidence>
<comment type="similarity">
    <text evidence="13">Belongs to the G-protein coupled receptor 1 family.</text>
</comment>
<dbReference type="GO" id="GO:0016493">
    <property type="term" value="F:C-C chemokine receptor activity"/>
    <property type="evidence" value="ECO:0007669"/>
    <property type="project" value="TreeGrafter"/>
</dbReference>
<sequence length="379" mass="42308">MATQPTALPLSGVEPQSLQVHCDQAPARVMSFTYVFTEYYFEASNETFVLDSDTSPCELKPLEPTAAVAVGVLLMAIFLLAIPGNLLVGWVISTSKQTLNPSDVYLFHLTIADGLIALTLPFWAVAVSQGWLFGGFMCKLLSFVNEANFYISIIFLACISIDRYLLIVHASGTVKSRQRMCSRLLCAGVWAFGSALGLPELFNEATKFEDLDRMMCAEDFDIGSSSLWRLATKGIRHMFGFLLPLGVMIVCYSITTVRLLHTRGFQKYRAMKVILAVVIAFLVCSMPYHITMIIDMLMRTDLIQFDCAMRTSVNQAIVATHSLALMHSCINPVLYAFVGEKFRKKILLLFQRKVRKERSTSSRFSRSTSQTSEGHGAFF</sequence>
<accession>A0A9N7TN99</accession>
<dbReference type="InterPro" id="IPR000276">
    <property type="entry name" value="GPCR_Rhodpsn"/>
</dbReference>
<evidence type="ECO:0000256" key="10">
    <source>
        <dbReference type="ARBA" id="ARBA00023180"/>
    </source>
</evidence>
<dbReference type="GO" id="GO:0016494">
    <property type="term" value="F:C-X-C chemokine receptor activity"/>
    <property type="evidence" value="ECO:0007669"/>
    <property type="project" value="InterPro"/>
</dbReference>
<evidence type="ECO:0000256" key="6">
    <source>
        <dbReference type="ARBA" id="ARBA00023040"/>
    </source>
</evidence>
<evidence type="ECO:0000256" key="11">
    <source>
        <dbReference type="ARBA" id="ARBA00023224"/>
    </source>
</evidence>
<evidence type="ECO:0000256" key="2">
    <source>
        <dbReference type="ARBA" id="ARBA00022475"/>
    </source>
</evidence>
<keyword evidence="11 13" id="KW-0807">Transducer</keyword>
<organism evidence="16 17">
    <name type="scientific">Pleuronectes platessa</name>
    <name type="common">European plaice</name>
    <dbReference type="NCBI Taxonomy" id="8262"/>
    <lineage>
        <taxon>Eukaryota</taxon>
        <taxon>Metazoa</taxon>
        <taxon>Chordata</taxon>
        <taxon>Craniata</taxon>
        <taxon>Vertebrata</taxon>
        <taxon>Euteleostomi</taxon>
        <taxon>Actinopterygii</taxon>
        <taxon>Neopterygii</taxon>
        <taxon>Teleostei</taxon>
        <taxon>Neoteleostei</taxon>
        <taxon>Acanthomorphata</taxon>
        <taxon>Carangaria</taxon>
        <taxon>Pleuronectiformes</taxon>
        <taxon>Pleuronectoidei</taxon>
        <taxon>Pleuronectidae</taxon>
        <taxon>Pleuronectes</taxon>
    </lineage>
</organism>
<comment type="subcellular location">
    <subcellularLocation>
        <location evidence="1">Cell membrane</location>
        <topology evidence="1">Multi-pass membrane protein</topology>
    </subcellularLocation>
</comment>
<evidence type="ECO:0000313" key="16">
    <source>
        <dbReference type="EMBL" id="CAB1414763.1"/>
    </source>
</evidence>
<dbReference type="GO" id="GO:0007204">
    <property type="term" value="P:positive regulation of cytosolic calcium ion concentration"/>
    <property type="evidence" value="ECO:0007669"/>
    <property type="project" value="TreeGrafter"/>
</dbReference>
<evidence type="ECO:0000313" key="17">
    <source>
        <dbReference type="Proteomes" id="UP001153269"/>
    </source>
</evidence>
<dbReference type="PROSITE" id="PS00237">
    <property type="entry name" value="G_PROTEIN_RECEP_F1_1"/>
    <property type="match status" value="1"/>
</dbReference>
<dbReference type="Proteomes" id="UP001153269">
    <property type="component" value="Unassembled WGS sequence"/>
</dbReference>
<feature type="domain" description="G-protein coupled receptors family 1 profile" evidence="15">
    <location>
        <begin position="84"/>
        <end position="335"/>
    </location>
</feature>
<keyword evidence="8" id="KW-1015">Disulfide bond</keyword>
<dbReference type="PANTHER" id="PTHR10489:SF930">
    <property type="entry name" value="C-X-C CHEMOKINE RECEPTOR TYPE 1-LIKE"/>
    <property type="match status" value="1"/>
</dbReference>
<keyword evidence="7 14" id="KW-0472">Membrane</keyword>
<evidence type="ECO:0000259" key="15">
    <source>
        <dbReference type="PROSITE" id="PS50262"/>
    </source>
</evidence>
<dbReference type="InterPro" id="IPR017452">
    <property type="entry name" value="GPCR_Rhodpsn_7TM"/>
</dbReference>
<evidence type="ECO:0000256" key="14">
    <source>
        <dbReference type="SAM" id="Phobius"/>
    </source>
</evidence>
<dbReference type="InterPro" id="IPR050119">
    <property type="entry name" value="CCR1-9-like"/>
</dbReference>
<name>A0A9N7TN99_PLEPL</name>
<dbReference type="GO" id="GO:0019957">
    <property type="term" value="F:C-C chemokine binding"/>
    <property type="evidence" value="ECO:0007669"/>
    <property type="project" value="TreeGrafter"/>
</dbReference>
<proteinExistence type="inferred from homology"/>
<dbReference type="PROSITE" id="PS50262">
    <property type="entry name" value="G_PROTEIN_RECEP_F1_2"/>
    <property type="match status" value="1"/>
</dbReference>
<evidence type="ECO:0000256" key="9">
    <source>
        <dbReference type="ARBA" id="ARBA00023170"/>
    </source>
</evidence>
<evidence type="ECO:0000256" key="12">
    <source>
        <dbReference type="ARBA" id="ARBA00034130"/>
    </source>
</evidence>
<feature type="transmembrane region" description="Helical" evidence="14">
    <location>
        <begin position="273"/>
        <end position="298"/>
    </location>
</feature>
<feature type="transmembrane region" description="Helical" evidence="14">
    <location>
        <begin position="318"/>
        <end position="338"/>
    </location>
</feature>
<dbReference type="Gene3D" id="1.20.1070.10">
    <property type="entry name" value="Rhodopsin 7-helix transmembrane proteins"/>
    <property type="match status" value="1"/>
</dbReference>
<evidence type="ECO:0000256" key="7">
    <source>
        <dbReference type="ARBA" id="ARBA00023136"/>
    </source>
</evidence>
<evidence type="ECO:0000256" key="1">
    <source>
        <dbReference type="ARBA" id="ARBA00004651"/>
    </source>
</evidence>
<keyword evidence="6 13" id="KW-0297">G-protein coupled receptor</keyword>
<dbReference type="GO" id="GO:0006955">
    <property type="term" value="P:immune response"/>
    <property type="evidence" value="ECO:0007669"/>
    <property type="project" value="TreeGrafter"/>
</dbReference>
<comment type="caution">
    <text evidence="16">The sequence shown here is derived from an EMBL/GenBank/DDBJ whole genome shotgun (WGS) entry which is preliminary data.</text>
</comment>
<reference evidence="16" key="1">
    <citation type="submission" date="2020-03" db="EMBL/GenBank/DDBJ databases">
        <authorList>
            <person name="Weist P."/>
        </authorList>
    </citation>
    <scope>NUCLEOTIDE SEQUENCE</scope>
</reference>
<keyword evidence="10" id="KW-0325">Glycoprotein</keyword>
<feature type="transmembrane region" description="Helical" evidence="14">
    <location>
        <begin position="66"/>
        <end position="92"/>
    </location>
</feature>
<keyword evidence="17" id="KW-1185">Reference proteome</keyword>
<feature type="transmembrane region" description="Helical" evidence="14">
    <location>
        <begin position="104"/>
        <end position="127"/>
    </location>
</feature>
<keyword evidence="2" id="KW-1003">Cell membrane</keyword>
<feature type="transmembrane region" description="Helical" evidence="14">
    <location>
        <begin position="180"/>
        <end position="198"/>
    </location>
</feature>
<comment type="subunit">
    <text evidence="12">Interacts with IL8. Interacts with GNAI2.</text>
</comment>
<keyword evidence="4 13" id="KW-0812">Transmembrane</keyword>
<dbReference type="PRINTS" id="PR00427">
    <property type="entry name" value="INTRLEUKIN8R"/>
</dbReference>
<keyword evidence="9 13" id="KW-0675">Receptor</keyword>
<dbReference type="EMBL" id="CADEAL010000123">
    <property type="protein sequence ID" value="CAB1414763.1"/>
    <property type="molecule type" value="Genomic_DNA"/>
</dbReference>
<keyword evidence="3" id="KW-0145">Chemotaxis</keyword>
<evidence type="ECO:0000256" key="8">
    <source>
        <dbReference type="ARBA" id="ARBA00023157"/>
    </source>
</evidence>
<dbReference type="PANTHER" id="PTHR10489">
    <property type="entry name" value="CELL ADHESION MOLECULE"/>
    <property type="match status" value="1"/>
</dbReference>
<evidence type="ECO:0000256" key="3">
    <source>
        <dbReference type="ARBA" id="ARBA00022500"/>
    </source>
</evidence>
<gene>
    <name evidence="16" type="ORF">PLEPLA_LOCUS2474</name>
</gene>
<dbReference type="AlphaFoldDB" id="A0A9N7TN99"/>
<keyword evidence="5 14" id="KW-1133">Transmembrane helix</keyword>
<dbReference type="SUPFAM" id="SSF81321">
    <property type="entry name" value="Family A G protein-coupled receptor-like"/>
    <property type="match status" value="1"/>
</dbReference>
<dbReference type="GO" id="GO:0019722">
    <property type="term" value="P:calcium-mediated signaling"/>
    <property type="evidence" value="ECO:0007669"/>
    <property type="project" value="TreeGrafter"/>
</dbReference>
<feature type="transmembrane region" description="Helical" evidence="14">
    <location>
        <begin position="147"/>
        <end position="168"/>
    </location>
</feature>